<protein>
    <submittedName>
        <fullName evidence="4">Fused response regulator/phosphatase</fullName>
    </submittedName>
</protein>
<evidence type="ECO:0000313" key="5">
    <source>
        <dbReference type="Proteomes" id="UP000317839"/>
    </source>
</evidence>
<sequence>MKILIADDNHVERLILSRVLEAEGHHVIQAETGTQAIDYYFEQSPSLVFLDILMPDIDGYDVASAIKKKGQESRWIPIIFLTSLTDAYDLAKCIEVGGDDFVSKPINRIIIKAKVDAFARISRLYETIETQKTEIQYHNEHLIQEQEAAKKIFNNIAHRGCLAAQNINYHLSPMSIFNGDLMLAAETPMGGMRLMLADFTGHGLPAAIGAMPTSEIFYGMTRKGFAIADVMTEMNSRLYSVLPRGIFCCVIIADIDALEERITIWNAGAPQAYILNQESGEIDLVHSNHLPLGVQTPERFKVELKVLNFSASHKLLAITDGIVESVNTESEMYGEERMLDFIRANIKSDNLCDSLVEQVVEFTGDVDQGDDLSLLEVGFPHHHLDKSIVDAEEVKAQTGTLDSNLSLSLRGKSLGKFDPIPLFLQTLLECRELTPHRSRIFTVLSELYNNALEHGVLGLDSAIKHDSEGFANYYHQRSDKLANLKDGQVTVQIDHRPLNDGGEIVFDFIDSGEGFDFEKAIARGSQTYSGRGIPLIINLCESVDFLEDGRHVRAVYRWYDEQDAE</sequence>
<accession>A0A545TDP1</accession>
<dbReference type="Proteomes" id="UP000317839">
    <property type="component" value="Unassembled WGS sequence"/>
</dbReference>
<dbReference type="GO" id="GO:0016791">
    <property type="term" value="F:phosphatase activity"/>
    <property type="evidence" value="ECO:0007669"/>
    <property type="project" value="TreeGrafter"/>
</dbReference>
<dbReference type="GO" id="GO:0000160">
    <property type="term" value="P:phosphorelay signal transduction system"/>
    <property type="evidence" value="ECO:0007669"/>
    <property type="project" value="InterPro"/>
</dbReference>
<dbReference type="PROSITE" id="PS50110">
    <property type="entry name" value="RESPONSE_REGULATORY"/>
    <property type="match status" value="1"/>
</dbReference>
<dbReference type="Gene3D" id="3.30.565.10">
    <property type="entry name" value="Histidine kinase-like ATPase, C-terminal domain"/>
    <property type="match status" value="1"/>
</dbReference>
<dbReference type="InterPro" id="IPR001789">
    <property type="entry name" value="Sig_transdc_resp-reg_receiver"/>
</dbReference>
<dbReference type="InterPro" id="IPR001932">
    <property type="entry name" value="PPM-type_phosphatase-like_dom"/>
</dbReference>
<dbReference type="AlphaFoldDB" id="A0A545TDP1"/>
<comment type="caution">
    <text evidence="4">The sequence shown here is derived from an EMBL/GenBank/DDBJ whole genome shotgun (WGS) entry which is preliminary data.</text>
</comment>
<dbReference type="OrthoDB" id="9811749at2"/>
<dbReference type="Gene3D" id="3.60.40.10">
    <property type="entry name" value="PPM-type phosphatase domain"/>
    <property type="match status" value="1"/>
</dbReference>
<feature type="modified residue" description="4-aspartylphosphate" evidence="2">
    <location>
        <position position="51"/>
    </location>
</feature>
<proteinExistence type="predicted"/>
<dbReference type="Pfam" id="PF07228">
    <property type="entry name" value="SpoIIE"/>
    <property type="match status" value="1"/>
</dbReference>
<keyword evidence="1" id="KW-0378">Hydrolase</keyword>
<dbReference type="SMART" id="SM00331">
    <property type="entry name" value="PP2C_SIG"/>
    <property type="match status" value="1"/>
</dbReference>
<dbReference type="SUPFAM" id="SSF52172">
    <property type="entry name" value="CheY-like"/>
    <property type="match status" value="1"/>
</dbReference>
<dbReference type="PANTHER" id="PTHR43156">
    <property type="entry name" value="STAGE II SPORULATION PROTEIN E-RELATED"/>
    <property type="match status" value="1"/>
</dbReference>
<dbReference type="PANTHER" id="PTHR43156:SF2">
    <property type="entry name" value="STAGE II SPORULATION PROTEIN E"/>
    <property type="match status" value="1"/>
</dbReference>
<dbReference type="InterPro" id="IPR036457">
    <property type="entry name" value="PPM-type-like_dom_sf"/>
</dbReference>
<evidence type="ECO:0000259" key="3">
    <source>
        <dbReference type="PROSITE" id="PS50110"/>
    </source>
</evidence>
<dbReference type="Gene3D" id="3.40.50.2300">
    <property type="match status" value="1"/>
</dbReference>
<dbReference type="Pfam" id="PF00072">
    <property type="entry name" value="Response_reg"/>
    <property type="match status" value="1"/>
</dbReference>
<evidence type="ECO:0000256" key="1">
    <source>
        <dbReference type="ARBA" id="ARBA00022801"/>
    </source>
</evidence>
<organism evidence="4 5">
    <name type="scientific">Aliikangiella marina</name>
    <dbReference type="NCBI Taxonomy" id="1712262"/>
    <lineage>
        <taxon>Bacteria</taxon>
        <taxon>Pseudomonadati</taxon>
        <taxon>Pseudomonadota</taxon>
        <taxon>Gammaproteobacteria</taxon>
        <taxon>Oceanospirillales</taxon>
        <taxon>Pleioneaceae</taxon>
        <taxon>Aliikangiella</taxon>
    </lineage>
</organism>
<dbReference type="CDD" id="cd16936">
    <property type="entry name" value="HATPase_RsbW-like"/>
    <property type="match status" value="1"/>
</dbReference>
<dbReference type="SMART" id="SM00448">
    <property type="entry name" value="REC"/>
    <property type="match status" value="1"/>
</dbReference>
<dbReference type="InterPro" id="IPR052016">
    <property type="entry name" value="Bact_Sigma-Reg"/>
</dbReference>
<keyword evidence="2" id="KW-0597">Phosphoprotein</keyword>
<evidence type="ECO:0000256" key="2">
    <source>
        <dbReference type="PROSITE-ProRule" id="PRU00169"/>
    </source>
</evidence>
<name>A0A545TDP1_9GAMM</name>
<feature type="domain" description="Response regulatory" evidence="3">
    <location>
        <begin position="2"/>
        <end position="119"/>
    </location>
</feature>
<keyword evidence="5" id="KW-1185">Reference proteome</keyword>
<dbReference type="InterPro" id="IPR036890">
    <property type="entry name" value="HATPase_C_sf"/>
</dbReference>
<dbReference type="EMBL" id="VIKR01000002">
    <property type="protein sequence ID" value="TQV75344.1"/>
    <property type="molecule type" value="Genomic_DNA"/>
</dbReference>
<dbReference type="InterPro" id="IPR011006">
    <property type="entry name" value="CheY-like_superfamily"/>
</dbReference>
<dbReference type="SUPFAM" id="SSF81606">
    <property type="entry name" value="PP2C-like"/>
    <property type="match status" value="1"/>
</dbReference>
<evidence type="ECO:0000313" key="4">
    <source>
        <dbReference type="EMBL" id="TQV75344.1"/>
    </source>
</evidence>
<gene>
    <name evidence="4" type="ORF">FLL45_10455</name>
</gene>
<dbReference type="RefSeq" id="WP_142941959.1">
    <property type="nucleotide sequence ID" value="NZ_VIKR01000002.1"/>
</dbReference>
<reference evidence="4 5" key="1">
    <citation type="submission" date="2019-06" db="EMBL/GenBank/DDBJ databases">
        <title>Draft genome of Aliikangiella marina GYP-15.</title>
        <authorList>
            <person name="Wang G."/>
        </authorList>
    </citation>
    <scope>NUCLEOTIDE SEQUENCE [LARGE SCALE GENOMIC DNA]</scope>
    <source>
        <strain evidence="4 5">GYP-15</strain>
    </source>
</reference>